<accession>A0A368UH07</accession>
<dbReference type="GO" id="GO:0016491">
    <property type="term" value="F:oxidoreductase activity"/>
    <property type="evidence" value="ECO:0007669"/>
    <property type="project" value="InterPro"/>
</dbReference>
<evidence type="ECO:0000313" key="8">
    <source>
        <dbReference type="EMBL" id="RCW19013.1"/>
    </source>
</evidence>
<evidence type="ECO:0000256" key="6">
    <source>
        <dbReference type="ARBA" id="ARBA00023180"/>
    </source>
</evidence>
<keyword evidence="4" id="KW-0732">Signal</keyword>
<dbReference type="PaxDb" id="3847-GLYMA15G16451.1"/>
<sequence length="483" mass="54866">MNRMFVSILLNVSEYDYSISTVLQIEAIFTPNSSSFSSIFQAYIRNLRFNTSTTQKPFLIVTAFHVSHVQASVICAKRHDLLMKIRSGGHGYEGVSYVAAQPFFLLDMFNLRSIEVNMDTETAWVEAGATLGEVYYRIAEKSEVHGFPAGVGPTVGVGGRISGGGYGNLMRKYGTSVDNVVDAQVVDVQGRLLNRSSMGEDLFWAIRGGGGGSFGVVLVYKIKLVRVPERATVFQVERTLEQDATNIVYNGINNDLFIRLILETTELRPTKGVNSLQQRDESRLKFEEVSIFSDQQCLEQNYLQQKIIKTVRATFIALFLSDSKTLVSVMEERMAENPSTETAFPHRAGNLWMIQYKADRYETGQEVAKYYINLVRDLHKYMTPFVSQNLRQAFMCYKDLDLGINHHNVYGYFEGSSYGVQYFHDNFKRLVQIKTRVDPANFFRTEQSIPVLSHAELVRMVTEKSIVPILFGLFALNWIRTFK</sequence>
<dbReference type="InterPro" id="IPR036318">
    <property type="entry name" value="FAD-bd_PCMH-like_sf"/>
</dbReference>
<name>A0A368UH07_SOYBN</name>
<evidence type="ECO:0000256" key="1">
    <source>
        <dbReference type="ARBA" id="ARBA00001974"/>
    </source>
</evidence>
<protein>
    <recommendedName>
        <fullName evidence="7">FAD-binding PCMH-type domain-containing protein</fullName>
    </recommendedName>
</protein>
<organism evidence="8">
    <name type="scientific">Glycine max</name>
    <name type="common">Soybean</name>
    <name type="synonym">Glycine hispida</name>
    <dbReference type="NCBI Taxonomy" id="3847"/>
    <lineage>
        <taxon>Eukaryota</taxon>
        <taxon>Viridiplantae</taxon>
        <taxon>Streptophyta</taxon>
        <taxon>Embryophyta</taxon>
        <taxon>Tracheophyta</taxon>
        <taxon>Spermatophyta</taxon>
        <taxon>Magnoliopsida</taxon>
        <taxon>eudicotyledons</taxon>
        <taxon>Gunneridae</taxon>
        <taxon>Pentapetalae</taxon>
        <taxon>rosids</taxon>
        <taxon>fabids</taxon>
        <taxon>Fabales</taxon>
        <taxon>Fabaceae</taxon>
        <taxon>Papilionoideae</taxon>
        <taxon>50 kb inversion clade</taxon>
        <taxon>NPAAA clade</taxon>
        <taxon>indigoferoid/millettioid clade</taxon>
        <taxon>Phaseoleae</taxon>
        <taxon>Glycine</taxon>
        <taxon>Glycine subgen. Soja</taxon>
    </lineage>
</organism>
<evidence type="ECO:0000256" key="5">
    <source>
        <dbReference type="ARBA" id="ARBA00022827"/>
    </source>
</evidence>
<dbReference type="EMBL" id="CM000848">
    <property type="protein sequence ID" value="RCW19013.1"/>
    <property type="molecule type" value="Genomic_DNA"/>
</dbReference>
<dbReference type="PROSITE" id="PS51387">
    <property type="entry name" value="FAD_PCMH"/>
    <property type="match status" value="1"/>
</dbReference>
<dbReference type="GO" id="GO:0071949">
    <property type="term" value="F:FAD binding"/>
    <property type="evidence" value="ECO:0007669"/>
    <property type="project" value="InterPro"/>
</dbReference>
<dbReference type="STRING" id="3847.A0A368UH07"/>
<dbReference type="InterPro" id="IPR016167">
    <property type="entry name" value="FAD-bd_PCMH_sub1"/>
</dbReference>
<dbReference type="Gene3D" id="3.30.43.10">
    <property type="entry name" value="Uridine Diphospho-n-acetylenolpyruvylglucosamine Reductase, domain 2"/>
    <property type="match status" value="1"/>
</dbReference>
<dbReference type="OMA" id="LESHTAW"/>
<reference evidence="8" key="2">
    <citation type="submission" date="2018-07" db="EMBL/GenBank/DDBJ databases">
        <title>WGS assembly of Glycine max.</title>
        <authorList>
            <person name="Schmutz J."/>
            <person name="Cannon S."/>
            <person name="Schlueter J."/>
            <person name="Ma J."/>
            <person name="Mitros T."/>
            <person name="Nelson W."/>
            <person name="Hyten D."/>
            <person name="Song Q."/>
            <person name="Thelen J."/>
            <person name="Cheng J."/>
            <person name="Xu D."/>
            <person name="Hellsten U."/>
            <person name="May G."/>
            <person name="Yu Y."/>
            <person name="Sakurai T."/>
            <person name="Umezawa T."/>
            <person name="Bhattacharyya M."/>
            <person name="Sandhu D."/>
            <person name="Valliyodan B."/>
            <person name="Lindquist E."/>
            <person name="Peto M."/>
            <person name="Grant D."/>
            <person name="Shu S."/>
            <person name="Goodstein D."/>
            <person name="Barry K."/>
            <person name="Futrell-Griggs M."/>
            <person name="Abernathy B."/>
            <person name="Du J."/>
            <person name="Tian Z."/>
            <person name="Zhu L."/>
            <person name="Gill N."/>
            <person name="Joshi T."/>
            <person name="Libault M."/>
            <person name="Sethuraman A."/>
            <person name="Zhang X."/>
            <person name="Shinozaki K."/>
            <person name="Nguyen H."/>
            <person name="Wing R."/>
            <person name="Cregan P."/>
            <person name="Specht J."/>
            <person name="Grimwood J."/>
            <person name="Rokhsar D."/>
            <person name="Stacey G."/>
            <person name="Shoemaker R."/>
            <person name="Jackson S."/>
        </authorList>
    </citation>
    <scope>NUCLEOTIDE SEQUENCE</scope>
    <source>
        <tissue evidence="8">Callus</tissue>
    </source>
</reference>
<dbReference type="Proteomes" id="UP000008827">
    <property type="component" value="Chromosome 15"/>
</dbReference>
<comment type="similarity">
    <text evidence="2">Belongs to the oxygen-dependent FAD-linked oxidoreductase family.</text>
</comment>
<evidence type="ECO:0000256" key="4">
    <source>
        <dbReference type="ARBA" id="ARBA00022729"/>
    </source>
</evidence>
<evidence type="ECO:0000256" key="2">
    <source>
        <dbReference type="ARBA" id="ARBA00005466"/>
    </source>
</evidence>
<dbReference type="InterPro" id="IPR016169">
    <property type="entry name" value="FAD-bd_PCMH_sub2"/>
</dbReference>
<dbReference type="InParanoid" id="A0A368UH07"/>
<evidence type="ECO:0000259" key="7">
    <source>
        <dbReference type="PROSITE" id="PS51387"/>
    </source>
</evidence>
<gene>
    <name evidence="8" type="ORF">GLYMA_15G153700</name>
</gene>
<evidence type="ECO:0000313" key="9">
    <source>
        <dbReference type="EnsemblPlants" id="RCW19013"/>
    </source>
</evidence>
<dbReference type="ExpressionAtlas" id="A0A368UH07">
    <property type="expression patterns" value="baseline"/>
</dbReference>
<evidence type="ECO:0000256" key="3">
    <source>
        <dbReference type="ARBA" id="ARBA00022630"/>
    </source>
</evidence>
<dbReference type="EnsemblPlants" id="RCW19013">
    <property type="protein sequence ID" value="RCW19013"/>
    <property type="gene ID" value="GLYMA_15G153700"/>
</dbReference>
<keyword evidence="10" id="KW-1185">Reference proteome</keyword>
<evidence type="ECO:0000313" key="10">
    <source>
        <dbReference type="Proteomes" id="UP000008827"/>
    </source>
</evidence>
<dbReference type="SUPFAM" id="SSF56176">
    <property type="entry name" value="FAD-binding/transporter-associated domain-like"/>
    <property type="match status" value="1"/>
</dbReference>
<dbReference type="AlphaFoldDB" id="A0A368UH07"/>
<dbReference type="Pfam" id="PF01565">
    <property type="entry name" value="FAD_binding_4"/>
    <property type="match status" value="1"/>
</dbReference>
<dbReference type="SMR" id="A0A368UH07"/>
<feature type="domain" description="FAD-binding PCMH-type" evidence="7">
    <location>
        <begin position="53"/>
        <end position="227"/>
    </location>
</feature>
<dbReference type="InterPro" id="IPR016166">
    <property type="entry name" value="FAD-bd_PCMH"/>
</dbReference>
<dbReference type="Pfam" id="PF08031">
    <property type="entry name" value="BBE"/>
    <property type="match status" value="1"/>
</dbReference>
<reference evidence="8 9" key="1">
    <citation type="journal article" date="2010" name="Nature">
        <title>Genome sequence of the palaeopolyploid soybean.</title>
        <authorList>
            <person name="Schmutz J."/>
            <person name="Cannon S.B."/>
            <person name="Schlueter J."/>
            <person name="Ma J."/>
            <person name="Mitros T."/>
            <person name="Nelson W."/>
            <person name="Hyten D.L."/>
            <person name="Song Q."/>
            <person name="Thelen J.J."/>
            <person name="Cheng J."/>
            <person name="Xu D."/>
            <person name="Hellsten U."/>
            <person name="May G.D."/>
            <person name="Yu Y."/>
            <person name="Sakurai T."/>
            <person name="Umezawa T."/>
            <person name="Bhattacharyya M.K."/>
            <person name="Sandhu D."/>
            <person name="Valliyodan B."/>
            <person name="Lindquist E."/>
            <person name="Peto M."/>
            <person name="Grant D."/>
            <person name="Shu S."/>
            <person name="Goodstein D."/>
            <person name="Barry K."/>
            <person name="Futrell-Griggs M."/>
            <person name="Abernathy B."/>
            <person name="Du J."/>
            <person name="Tian Z."/>
            <person name="Zhu L."/>
            <person name="Gill N."/>
            <person name="Joshi T."/>
            <person name="Libault M."/>
            <person name="Sethuraman A."/>
            <person name="Zhang X.-C."/>
            <person name="Shinozaki K."/>
            <person name="Nguyen H.T."/>
            <person name="Wing R.A."/>
            <person name="Cregan P."/>
            <person name="Specht J."/>
            <person name="Grimwood J."/>
            <person name="Rokhsar D."/>
            <person name="Stacey G."/>
            <person name="Shoemaker R.C."/>
            <person name="Jackson S.A."/>
        </authorList>
    </citation>
    <scope>NUCLEOTIDE SEQUENCE</scope>
    <source>
        <strain evidence="9">cv. Williams 82</strain>
        <tissue evidence="8">Callus</tissue>
    </source>
</reference>
<dbReference type="PANTHER" id="PTHR32448">
    <property type="entry name" value="OS08G0158400 PROTEIN"/>
    <property type="match status" value="1"/>
</dbReference>
<keyword evidence="6" id="KW-0325">Glycoprotein</keyword>
<proteinExistence type="inferred from homology"/>
<keyword evidence="5" id="KW-0274">FAD</keyword>
<dbReference type="InterPro" id="IPR012951">
    <property type="entry name" value="BBE"/>
</dbReference>
<dbReference type="InterPro" id="IPR006094">
    <property type="entry name" value="Oxid_FAD_bind_N"/>
</dbReference>
<dbReference type="Gramene" id="RCW19013">
    <property type="protein sequence ID" value="RCW19013"/>
    <property type="gene ID" value="GLYMA_15G153700"/>
</dbReference>
<dbReference type="Gene3D" id="3.30.465.10">
    <property type="match status" value="2"/>
</dbReference>
<keyword evidence="3" id="KW-0285">Flavoprotein</keyword>
<comment type="cofactor">
    <cofactor evidence="1">
        <name>FAD</name>
        <dbReference type="ChEBI" id="CHEBI:57692"/>
    </cofactor>
</comment>
<reference evidence="9" key="3">
    <citation type="submission" date="2019-01" db="UniProtKB">
        <authorList>
            <consortium name="EnsemblPlants"/>
        </authorList>
    </citation>
    <scope>IDENTIFICATION</scope>
    <source>
        <strain evidence="9">Williams 82</strain>
    </source>
</reference>